<dbReference type="GO" id="GO:0000145">
    <property type="term" value="C:exocyst"/>
    <property type="evidence" value="ECO:0007669"/>
    <property type="project" value="InterPro"/>
</dbReference>
<dbReference type="InParanoid" id="D8LH53"/>
<evidence type="ECO:0000256" key="1">
    <source>
        <dbReference type="SAM" id="MobiDB-lite"/>
    </source>
</evidence>
<reference evidence="2 3" key="1">
    <citation type="journal article" date="2010" name="Nature">
        <title>The Ectocarpus genome and the independent evolution of multicellularity in brown algae.</title>
        <authorList>
            <person name="Cock J.M."/>
            <person name="Sterck L."/>
            <person name="Rouze P."/>
            <person name="Scornet D."/>
            <person name="Allen A.E."/>
            <person name="Amoutzias G."/>
            <person name="Anthouard V."/>
            <person name="Artiguenave F."/>
            <person name="Aury J.M."/>
            <person name="Badger J.H."/>
            <person name="Beszteri B."/>
            <person name="Billiau K."/>
            <person name="Bonnet E."/>
            <person name="Bothwell J.H."/>
            <person name="Bowler C."/>
            <person name="Boyen C."/>
            <person name="Brownlee C."/>
            <person name="Carrano C.J."/>
            <person name="Charrier B."/>
            <person name="Cho G.Y."/>
            <person name="Coelho S.M."/>
            <person name="Collen J."/>
            <person name="Corre E."/>
            <person name="Da Silva C."/>
            <person name="Delage L."/>
            <person name="Delaroque N."/>
            <person name="Dittami S.M."/>
            <person name="Doulbeau S."/>
            <person name="Elias M."/>
            <person name="Farnham G."/>
            <person name="Gachon C.M."/>
            <person name="Gschloessl B."/>
            <person name="Heesch S."/>
            <person name="Jabbari K."/>
            <person name="Jubin C."/>
            <person name="Kawai H."/>
            <person name="Kimura K."/>
            <person name="Kloareg B."/>
            <person name="Kupper F.C."/>
            <person name="Lang D."/>
            <person name="Le Bail A."/>
            <person name="Leblanc C."/>
            <person name="Lerouge P."/>
            <person name="Lohr M."/>
            <person name="Lopez P.J."/>
            <person name="Martens C."/>
            <person name="Maumus F."/>
            <person name="Michel G."/>
            <person name="Miranda-Saavedra D."/>
            <person name="Morales J."/>
            <person name="Moreau H."/>
            <person name="Motomura T."/>
            <person name="Nagasato C."/>
            <person name="Napoli C.A."/>
            <person name="Nelson D.R."/>
            <person name="Nyvall-Collen P."/>
            <person name="Peters A.F."/>
            <person name="Pommier C."/>
            <person name="Potin P."/>
            <person name="Poulain J."/>
            <person name="Quesneville H."/>
            <person name="Read B."/>
            <person name="Rensing S.A."/>
            <person name="Ritter A."/>
            <person name="Rousvoal S."/>
            <person name="Samanta M."/>
            <person name="Samson G."/>
            <person name="Schroeder D.C."/>
            <person name="Segurens B."/>
            <person name="Strittmatter M."/>
            <person name="Tonon T."/>
            <person name="Tregear J.W."/>
            <person name="Valentin K."/>
            <person name="von Dassow P."/>
            <person name="Yamagishi T."/>
            <person name="Van de Peer Y."/>
            <person name="Wincker P."/>
        </authorList>
    </citation>
    <scope>NUCLEOTIDE SEQUENCE [LARGE SCALE GENOMIC DNA]</scope>
    <source>
        <strain evidence="3">Ec32 / CCAP1310/4</strain>
    </source>
</reference>
<feature type="region of interest" description="Disordered" evidence="1">
    <location>
        <begin position="649"/>
        <end position="757"/>
    </location>
</feature>
<organism evidence="2 3">
    <name type="scientific">Ectocarpus siliculosus</name>
    <name type="common">Brown alga</name>
    <name type="synonym">Conferva siliculosa</name>
    <dbReference type="NCBI Taxonomy" id="2880"/>
    <lineage>
        <taxon>Eukaryota</taxon>
        <taxon>Sar</taxon>
        <taxon>Stramenopiles</taxon>
        <taxon>Ochrophyta</taxon>
        <taxon>PX clade</taxon>
        <taxon>Phaeophyceae</taxon>
        <taxon>Ectocarpales</taxon>
        <taxon>Ectocarpaceae</taxon>
        <taxon>Ectocarpus</taxon>
    </lineage>
</organism>
<evidence type="ECO:0000313" key="3">
    <source>
        <dbReference type="Proteomes" id="UP000002630"/>
    </source>
</evidence>
<feature type="compositionally biased region" description="Pro residues" evidence="1">
    <location>
        <begin position="661"/>
        <end position="690"/>
    </location>
</feature>
<dbReference type="InterPro" id="IPR010326">
    <property type="entry name" value="EXOC3/Sec6"/>
</dbReference>
<dbReference type="Pfam" id="PF06046">
    <property type="entry name" value="Sec6"/>
    <property type="match status" value="1"/>
</dbReference>
<dbReference type="EMBL" id="FN649750">
    <property type="protein sequence ID" value="CBN74272.1"/>
    <property type="molecule type" value="Genomic_DNA"/>
</dbReference>
<name>D8LH53_ECTSI</name>
<dbReference type="Proteomes" id="UP000002630">
    <property type="component" value="Linkage Group LG25"/>
</dbReference>
<protein>
    <submittedName>
        <fullName evidence="2">Uncharacterized protein</fullName>
    </submittedName>
</protein>
<evidence type="ECO:0000313" key="2">
    <source>
        <dbReference type="EMBL" id="CBN74272.1"/>
    </source>
</evidence>
<sequence>MADLKLDNEFGSELAGAGSRPAFAHLVRFRPKDITQKEFPTTLTLTFIPGQEDWQGSGCVRFMLASSVILLVRVLVADSTGKPYGYARLRLGRVGEGEFQVAGEIKETEYVSIQDQLLGYITINFKVTPNFSLNLAKLDNQFDTKNIPSLISVVSADSKTLGHRIGAFQGALQVLQSIVLDMQRQGGIGAIAGKQLSVILDQASSAQGIELFEDLLWDMATLSFVPEVFQPTLTFFPGNGNGEDTNTTREEIGEGVRNTTEATKASVCAQLARYPRSFALVRDGEEPVILVADTDSDYHRWTVVLRIACQANSEVDVEKAKKLVIPEYCKDPVHPDHPTAGWLRRKKRDKRALTSSFVNRFFRLEYDAYIMRYTFSYGKDPSDDATQMTKVGLDDGTSVLLPSVPPVPTPFALQIVVQQVSDFSFSEHDSLRVVAQLGSLRQCTRAFCPKESTSIKSNLLLPVEQQCLAYGNTSVSTGNVGWFGEDVTLPEKQEGGDKKFELLRFFIGEGQGANAKTAVATCSVPFADLQFGRQQDMNLSLNGPEVEDAEELTVGITMRRLGQYKTAWPATMTALLQAGSTTSTDQTMWEGPCMVRTAPQGLEVFRPMANPEEPTKAIMTIDYYSVEAMTDVNASTLDIAVIIEDESSAFSTQGSARKPPKPPGSPGTPSTLPPPSPLSGPTPGSSPIPGTPGVSPGAFSRSGVFGLDSPAPTRPNLDRRGSFGMVTRKGKSVSPSKSPIKDTRFRSTNGRGDSAAPKKVTVPHDYFILRISPCPAETLKDLVSERRWMFKCRNMLLYITNRLHQLRQEEETHGEGGPLASDRGLREKLAIASAETYKMLRADMSEIIKTSDWKRARGVGFTERMSVYFAKLLESKAHPLWGLDNPIDPTGFARQDLDRVFSSQYVQSGTFGAEAQGIENSVKGVGWALKSLNRRFDETKLFYNNSPEDIVKTSRIFFQEYFLRCTGELGAHVISDNILKEVPIEVVVAFVCFLVKRDNAFHDLLVDNYLEPDTNAFLTSILSIDSMIRRLTKRTELEIVAQWPNEGDISEDATPAYLTSLLEDCSPDAENDGKLSTRAPEELMKLLEKYVPLISSQCRARGNLGAKIFEGMFAAMPSFATTAAAAVFALNHASSKDTTTRYLAAFLNDMTRSAGLVQEMIDGSEEHLQGIPIDVSAIQGGMFSAGVEVACLLADVALLEMDAVCAEFFQADWYADDENAVMRKACKLLNVGIARLESQTVKEPFFDHVIGAATEKIAFRYLAGLVHRCKDHQSGGKMITEEELERMQNDVEMMQSYVAKYGQVGVTSVLHLKEAIIFLTEKPEIIQQVVFVDILKRHEGKEEHVMSMLKTLTAVRDDLRNFFVPAWLNKLTQKQTAVVQERQMMELEGDGRASRIAFDAFEWVFQSEVTQPKDAYVYKYLMQCLQASRVQTGAQ</sequence>
<keyword evidence="3" id="KW-1185">Reference proteome</keyword>
<dbReference type="OrthoDB" id="10408143at2759"/>
<gene>
    <name evidence="2" type="ORF">Esi_0019_0023</name>
</gene>
<dbReference type="GO" id="GO:0006887">
    <property type="term" value="P:exocytosis"/>
    <property type="evidence" value="ECO:0007669"/>
    <property type="project" value="InterPro"/>
</dbReference>
<dbReference type="EMBL" id="FN648364">
    <property type="protein sequence ID" value="CBN74272.1"/>
    <property type="molecule type" value="Genomic_DNA"/>
</dbReference>
<proteinExistence type="predicted"/>
<accession>D8LH53</accession>